<evidence type="ECO:0000313" key="3">
    <source>
        <dbReference type="Proteomes" id="UP001217776"/>
    </source>
</evidence>
<dbReference type="RefSeq" id="WP_262895160.1">
    <property type="nucleotide sequence ID" value="NZ_JADNKL010000016.1"/>
</dbReference>
<dbReference type="EMBL" id="JAQNVG010000010">
    <property type="protein sequence ID" value="MDC2235714.1"/>
    <property type="molecule type" value="Genomic_DNA"/>
</dbReference>
<reference evidence="2" key="1">
    <citation type="submission" date="2022-10" db="EMBL/GenBank/DDBJ databases">
        <title>Human gut microbiome strain richness.</title>
        <authorList>
            <person name="Chen-Liaw A."/>
        </authorList>
    </citation>
    <scope>NUCLEOTIDE SEQUENCE</scope>
    <source>
        <strain evidence="2">1001283st1_A3_1001283B150304_161114</strain>
    </source>
</reference>
<gene>
    <name evidence="2" type="ORF">PO127_08130</name>
</gene>
<proteinExistence type="predicted"/>
<comment type="caution">
    <text evidence="2">The sequence shown here is derived from an EMBL/GenBank/DDBJ whole genome shotgun (WGS) entry which is preliminary data.</text>
</comment>
<dbReference type="Proteomes" id="UP001217776">
    <property type="component" value="Unassembled WGS sequence"/>
</dbReference>
<evidence type="ECO:0000313" key="2">
    <source>
        <dbReference type="EMBL" id="MDC2235714.1"/>
    </source>
</evidence>
<accession>A0AAP3WF05</accession>
<name>A0AAP3WF05_BACT4</name>
<evidence type="ECO:0000256" key="1">
    <source>
        <dbReference type="SAM" id="MobiDB-lite"/>
    </source>
</evidence>
<organism evidence="2 3">
    <name type="scientific">Bacteroides thetaiotaomicron</name>
    <dbReference type="NCBI Taxonomy" id="818"/>
    <lineage>
        <taxon>Bacteria</taxon>
        <taxon>Pseudomonadati</taxon>
        <taxon>Bacteroidota</taxon>
        <taxon>Bacteroidia</taxon>
        <taxon>Bacteroidales</taxon>
        <taxon>Bacteroidaceae</taxon>
        <taxon>Bacteroides</taxon>
    </lineage>
</organism>
<sequence>MAALRTNGLFPVVQTQGGSGLSLVPAASAGQSETAPGIEND</sequence>
<feature type="region of interest" description="Disordered" evidence="1">
    <location>
        <begin position="15"/>
        <end position="41"/>
    </location>
</feature>
<protein>
    <submittedName>
        <fullName evidence="2">Uncharacterized protein</fullName>
    </submittedName>
</protein>
<dbReference type="AlphaFoldDB" id="A0AAP3WF05"/>